<feature type="domain" description="Transcription factor NikR nickel binding C-terminal" evidence="6">
    <location>
        <begin position="57"/>
        <end position="126"/>
    </location>
</feature>
<dbReference type="Pfam" id="PF08753">
    <property type="entry name" value="NikR_C"/>
    <property type="match status" value="1"/>
</dbReference>
<comment type="similarity">
    <text evidence="1">Belongs to the transcriptional regulatory CopG/NikR family.</text>
</comment>
<organism evidence="7 8">
    <name type="scientific">Methanocaldococcus vulcanius (strain ATCC 700851 / DSM 12094 / M7)</name>
    <name type="common">Methanococcus vulcanius</name>
    <dbReference type="NCBI Taxonomy" id="579137"/>
    <lineage>
        <taxon>Archaea</taxon>
        <taxon>Methanobacteriati</taxon>
        <taxon>Methanobacteriota</taxon>
        <taxon>Methanomada group</taxon>
        <taxon>Methanococci</taxon>
        <taxon>Methanococcales</taxon>
        <taxon>Methanocaldococcaceae</taxon>
        <taxon>Methanocaldococcus</taxon>
    </lineage>
</organism>
<dbReference type="InterPro" id="IPR002145">
    <property type="entry name" value="CopG"/>
</dbReference>
<keyword evidence="2" id="KW-0805">Transcription regulation</keyword>
<proteinExistence type="inferred from homology"/>
<evidence type="ECO:0000256" key="4">
    <source>
        <dbReference type="ARBA" id="ARBA00023163"/>
    </source>
</evidence>
<name>C9RE14_METVM</name>
<evidence type="ECO:0000256" key="2">
    <source>
        <dbReference type="ARBA" id="ARBA00023015"/>
    </source>
</evidence>
<evidence type="ECO:0000313" key="8">
    <source>
        <dbReference type="Proteomes" id="UP000002063"/>
    </source>
</evidence>
<dbReference type="eggNOG" id="arCOG01008">
    <property type="taxonomic scope" value="Archaea"/>
</dbReference>
<keyword evidence="4" id="KW-0804">Transcription</keyword>
<dbReference type="InterPro" id="IPR050192">
    <property type="entry name" value="CopG/NikR_regulator"/>
</dbReference>
<protein>
    <submittedName>
        <fullName evidence="7">Transcriptional regulator, CopG family</fullName>
    </submittedName>
</protein>
<dbReference type="SUPFAM" id="SSF47598">
    <property type="entry name" value="Ribbon-helix-helix"/>
    <property type="match status" value="1"/>
</dbReference>
<dbReference type="InterPro" id="IPR013321">
    <property type="entry name" value="Arc_rbn_hlx_hlx"/>
</dbReference>
<sequence>MVNVERISISFPKFLLKEIDEVVNKKGYSSRSELIRDAVRKHILENNPLNKNEKVSGIIIVVYDPTKEALEKMSKLYFEYNHIVKSLNQAYVTTSCGKNAKVEIFVVEGHSSDISNFYEEIEKINGKIYDKVIIF</sequence>
<dbReference type="GO" id="GO:0003677">
    <property type="term" value="F:DNA binding"/>
    <property type="evidence" value="ECO:0007669"/>
    <property type="project" value="UniProtKB-KW"/>
</dbReference>
<dbReference type="InterPro" id="IPR027271">
    <property type="entry name" value="Acetolactate_synth/TF_NikR_C"/>
</dbReference>
<dbReference type="InterPro" id="IPR014864">
    <property type="entry name" value="TF_NikR_Ni-bd_C"/>
</dbReference>
<accession>C9RE14</accession>
<dbReference type="InterPro" id="IPR045865">
    <property type="entry name" value="ACT-like_dom_sf"/>
</dbReference>
<dbReference type="GeneID" id="8514051"/>
<dbReference type="GO" id="GO:0006355">
    <property type="term" value="P:regulation of DNA-templated transcription"/>
    <property type="evidence" value="ECO:0007669"/>
    <property type="project" value="InterPro"/>
</dbReference>
<feature type="domain" description="Ribbon-helix-helix protein CopG" evidence="5">
    <location>
        <begin position="5"/>
        <end position="43"/>
    </location>
</feature>
<evidence type="ECO:0000256" key="1">
    <source>
        <dbReference type="ARBA" id="ARBA00008478"/>
    </source>
</evidence>
<dbReference type="Gene3D" id="1.10.1220.10">
    <property type="entry name" value="Met repressor-like"/>
    <property type="match status" value="1"/>
</dbReference>
<evidence type="ECO:0000259" key="6">
    <source>
        <dbReference type="Pfam" id="PF08753"/>
    </source>
</evidence>
<dbReference type="PANTHER" id="PTHR34719:SF2">
    <property type="entry name" value="NICKEL-RESPONSIVE REGULATOR"/>
    <property type="match status" value="1"/>
</dbReference>
<evidence type="ECO:0000313" key="7">
    <source>
        <dbReference type="EMBL" id="ACX73543.1"/>
    </source>
</evidence>
<keyword evidence="3" id="KW-0238">DNA-binding</keyword>
<dbReference type="Gene3D" id="3.30.70.1150">
    <property type="entry name" value="ACT-like. Chain A, domain 2"/>
    <property type="match status" value="1"/>
</dbReference>
<dbReference type="PANTHER" id="PTHR34719">
    <property type="entry name" value="NICKEL-RESPONSIVE REGULATOR"/>
    <property type="match status" value="1"/>
</dbReference>
<reference evidence="7" key="1">
    <citation type="submission" date="2009-10" db="EMBL/GenBank/DDBJ databases">
        <title>Complete sequence of chromosome of Methanocaldococcus vulcanius M7.</title>
        <authorList>
            <consortium name="US DOE Joint Genome Institute"/>
            <person name="Lucas S."/>
            <person name="Copeland A."/>
            <person name="Lapidus A."/>
            <person name="Glavina del Rio T."/>
            <person name="Dalin E."/>
            <person name="Tice H."/>
            <person name="Bruce D."/>
            <person name="Goodwin L."/>
            <person name="Pitluck S."/>
            <person name="Lcollab F.I."/>
            <person name="Brettin T."/>
            <person name="Detter J.C."/>
            <person name="Han C."/>
            <person name="Tapia R."/>
            <person name="Kuske C.R."/>
            <person name="Schmutz J."/>
            <person name="Larimer F."/>
            <person name="Land M."/>
            <person name="Hauser L."/>
            <person name="Kyrpides N."/>
            <person name="Ovchinikova G."/>
            <person name="Sieprawska-Lupa M."/>
            <person name="Whitman W.B."/>
            <person name="Woyke T."/>
        </authorList>
    </citation>
    <scope>NUCLEOTIDE SEQUENCE [LARGE SCALE GENOMIC DNA]</scope>
    <source>
        <strain evidence="7">M7</strain>
    </source>
</reference>
<dbReference type="AlphaFoldDB" id="C9RE14"/>
<dbReference type="STRING" id="579137.Metvu_1690"/>
<dbReference type="OrthoDB" id="25654at2157"/>
<dbReference type="HOGENOM" id="CLU_113319_1_2_2"/>
<evidence type="ECO:0000259" key="5">
    <source>
        <dbReference type="Pfam" id="PF01402"/>
    </source>
</evidence>
<dbReference type="KEGG" id="mvu:Metvu_1690"/>
<keyword evidence="8" id="KW-1185">Reference proteome</keyword>
<gene>
    <name evidence="7" type="ordered locus">Metvu_1690</name>
</gene>
<dbReference type="EMBL" id="CP001787">
    <property type="protein sequence ID" value="ACX73543.1"/>
    <property type="molecule type" value="Genomic_DNA"/>
</dbReference>
<dbReference type="InterPro" id="IPR010985">
    <property type="entry name" value="Ribbon_hlx_hlx"/>
</dbReference>
<evidence type="ECO:0000256" key="3">
    <source>
        <dbReference type="ARBA" id="ARBA00023125"/>
    </source>
</evidence>
<dbReference type="CDD" id="cd22231">
    <property type="entry name" value="RHH_NikR_HicB-like"/>
    <property type="match status" value="1"/>
</dbReference>
<dbReference type="RefSeq" id="WP_015733761.1">
    <property type="nucleotide sequence ID" value="NC_013407.1"/>
</dbReference>
<dbReference type="SUPFAM" id="SSF55021">
    <property type="entry name" value="ACT-like"/>
    <property type="match status" value="1"/>
</dbReference>
<dbReference type="Pfam" id="PF01402">
    <property type="entry name" value="RHH_1"/>
    <property type="match status" value="1"/>
</dbReference>
<dbReference type="Proteomes" id="UP000002063">
    <property type="component" value="Chromosome"/>
</dbReference>